<dbReference type="AlphaFoldDB" id="A0A2A9ER76"/>
<feature type="transmembrane region" description="Helical" evidence="1">
    <location>
        <begin position="142"/>
        <end position="161"/>
    </location>
</feature>
<comment type="caution">
    <text evidence="2">The sequence shown here is derived from an EMBL/GenBank/DDBJ whole genome shotgun (WGS) entry which is preliminary data.</text>
</comment>
<protein>
    <submittedName>
        <fullName evidence="2">Uncharacterized protein</fullName>
    </submittedName>
</protein>
<evidence type="ECO:0000313" key="2">
    <source>
        <dbReference type="EMBL" id="PFG41031.1"/>
    </source>
</evidence>
<keyword evidence="1" id="KW-0812">Transmembrane</keyword>
<dbReference type="Proteomes" id="UP000222106">
    <property type="component" value="Unassembled WGS sequence"/>
</dbReference>
<evidence type="ECO:0000256" key="1">
    <source>
        <dbReference type="SAM" id="Phobius"/>
    </source>
</evidence>
<dbReference type="OrthoDB" id="5143874at2"/>
<dbReference type="RefSeq" id="WP_098484848.1">
    <property type="nucleotide sequence ID" value="NZ_PDJI01000004.1"/>
</dbReference>
<sequence>MALLEEEAADGGRLDTRPRVLEFWRTLAAGVIGGGFVGLLTGGVLGRLVMRLLAVTSPKHVAGRLTDDIQPVGQISLGGTVNLFITTIALGAIAGLVYLWVRRVLPPSRRGRAGLFALFVGSIGGAFLVHDHPSFDYSVLQPEWLAVLSFVAIPTLFGLLAPGVVDRLESPDGWAGRVPAWLMIVVAAAALNIALVVVAVPVLVAFSLSRSEAALRFWRGHAVTVAGRVLFVLMVVWGLYGIATDVVSIATNMPSSAPFTP</sequence>
<accession>A0A2A9ER76</accession>
<dbReference type="EMBL" id="PDJI01000004">
    <property type="protein sequence ID" value="PFG41031.1"/>
    <property type="molecule type" value="Genomic_DNA"/>
</dbReference>
<proteinExistence type="predicted"/>
<feature type="transmembrane region" description="Helical" evidence="1">
    <location>
        <begin position="113"/>
        <end position="130"/>
    </location>
</feature>
<organism evidence="2 3">
    <name type="scientific">Georgenia soli</name>
    <dbReference type="NCBI Taxonomy" id="638953"/>
    <lineage>
        <taxon>Bacteria</taxon>
        <taxon>Bacillati</taxon>
        <taxon>Actinomycetota</taxon>
        <taxon>Actinomycetes</taxon>
        <taxon>Micrococcales</taxon>
        <taxon>Bogoriellaceae</taxon>
        <taxon>Georgenia</taxon>
    </lineage>
</organism>
<keyword evidence="1" id="KW-1133">Transmembrane helix</keyword>
<name>A0A2A9ER76_9MICO</name>
<evidence type="ECO:0000313" key="3">
    <source>
        <dbReference type="Proteomes" id="UP000222106"/>
    </source>
</evidence>
<keyword evidence="3" id="KW-1185">Reference proteome</keyword>
<feature type="transmembrane region" description="Helical" evidence="1">
    <location>
        <begin position="229"/>
        <end position="251"/>
    </location>
</feature>
<reference evidence="2 3" key="1">
    <citation type="submission" date="2017-10" db="EMBL/GenBank/DDBJ databases">
        <title>Sequencing the genomes of 1000 actinobacteria strains.</title>
        <authorList>
            <person name="Klenk H.-P."/>
        </authorList>
    </citation>
    <scope>NUCLEOTIDE SEQUENCE [LARGE SCALE GENOMIC DNA]</scope>
    <source>
        <strain evidence="2 3">DSM 21838</strain>
    </source>
</reference>
<keyword evidence="1" id="KW-0472">Membrane</keyword>
<feature type="transmembrane region" description="Helical" evidence="1">
    <location>
        <begin position="27"/>
        <end position="50"/>
    </location>
</feature>
<feature type="transmembrane region" description="Helical" evidence="1">
    <location>
        <begin position="81"/>
        <end position="101"/>
    </location>
</feature>
<gene>
    <name evidence="2" type="ORF">ATJ97_3576</name>
</gene>
<feature type="transmembrane region" description="Helical" evidence="1">
    <location>
        <begin position="181"/>
        <end position="208"/>
    </location>
</feature>